<organism evidence="1">
    <name type="scientific">viral metagenome</name>
    <dbReference type="NCBI Taxonomy" id="1070528"/>
    <lineage>
        <taxon>unclassified sequences</taxon>
        <taxon>metagenomes</taxon>
        <taxon>organismal metagenomes</taxon>
    </lineage>
</organism>
<accession>A0A6C0JX09</accession>
<sequence length="103" mass="11788">MSIALLTFKGLQTVIATVDDNFVSENKIKLSKLLFVMSQPTQQGSQLVFVPFLEFSEQWETGIEFDRSEFTVISDPISSITEKYREMFSEIQIASAMPKWKGR</sequence>
<name>A0A6C0JX09_9ZZZZ</name>
<proteinExistence type="predicted"/>
<dbReference type="AlphaFoldDB" id="A0A6C0JX09"/>
<dbReference type="Gene3D" id="2.30.30.100">
    <property type="match status" value="1"/>
</dbReference>
<protein>
    <submittedName>
        <fullName evidence="1">Uncharacterized protein</fullName>
    </submittedName>
</protein>
<dbReference type="EMBL" id="MN740699">
    <property type="protein sequence ID" value="QHU08917.1"/>
    <property type="molecule type" value="Genomic_DNA"/>
</dbReference>
<evidence type="ECO:0000313" key="1">
    <source>
        <dbReference type="EMBL" id="QHU08917.1"/>
    </source>
</evidence>
<reference evidence="1" key="1">
    <citation type="journal article" date="2020" name="Nature">
        <title>Giant virus diversity and host interactions through global metagenomics.</title>
        <authorList>
            <person name="Schulz F."/>
            <person name="Roux S."/>
            <person name="Paez-Espino D."/>
            <person name="Jungbluth S."/>
            <person name="Walsh D.A."/>
            <person name="Denef V.J."/>
            <person name="McMahon K.D."/>
            <person name="Konstantinidis K.T."/>
            <person name="Eloe-Fadrosh E.A."/>
            <person name="Kyrpides N.C."/>
            <person name="Woyke T."/>
        </authorList>
    </citation>
    <scope>NUCLEOTIDE SEQUENCE</scope>
    <source>
        <strain evidence="1">GVMAG-S-1064190-84</strain>
    </source>
</reference>